<dbReference type="InterPro" id="IPR027417">
    <property type="entry name" value="P-loop_NTPase"/>
</dbReference>
<name>A0AAV0TES9_9STRA</name>
<evidence type="ECO:0000256" key="2">
    <source>
        <dbReference type="ARBA" id="ARBA00023175"/>
    </source>
</evidence>
<evidence type="ECO:0000313" key="6">
    <source>
        <dbReference type="Proteomes" id="UP001162029"/>
    </source>
</evidence>
<evidence type="ECO:0000256" key="3">
    <source>
        <dbReference type="PROSITE-ProRule" id="PRU00782"/>
    </source>
</evidence>
<comment type="similarity">
    <text evidence="3">Belongs to the TRAFAC class myosin-kinesin ATPase superfamily. Myosin family.</text>
</comment>
<dbReference type="Proteomes" id="UP001162029">
    <property type="component" value="Unassembled WGS sequence"/>
</dbReference>
<dbReference type="GO" id="GO:0003779">
    <property type="term" value="F:actin binding"/>
    <property type="evidence" value="ECO:0007669"/>
    <property type="project" value="UniProtKB-KW"/>
</dbReference>
<feature type="domain" description="Myosin motor" evidence="4">
    <location>
        <begin position="90"/>
        <end position="130"/>
    </location>
</feature>
<dbReference type="InterPro" id="IPR001609">
    <property type="entry name" value="Myosin_head_motor_dom-like"/>
</dbReference>
<comment type="caution">
    <text evidence="5">The sequence shown here is derived from an EMBL/GenBank/DDBJ whole genome shotgun (WGS) entry which is preliminary data.</text>
</comment>
<accession>A0AAV0TES9</accession>
<reference evidence="5" key="1">
    <citation type="submission" date="2022-12" db="EMBL/GenBank/DDBJ databases">
        <authorList>
            <person name="Webb A."/>
        </authorList>
    </citation>
    <scope>NUCLEOTIDE SEQUENCE</scope>
    <source>
        <strain evidence="5">Pd1</strain>
    </source>
</reference>
<dbReference type="GO" id="GO:0003774">
    <property type="term" value="F:cytoskeletal motor activity"/>
    <property type="evidence" value="ECO:0007669"/>
    <property type="project" value="InterPro"/>
</dbReference>
<gene>
    <name evidence="5" type="ORF">PDE001_LOCUS1772</name>
</gene>
<comment type="caution">
    <text evidence="3">Lacks conserved residue(s) required for the propagation of feature annotation.</text>
</comment>
<evidence type="ECO:0000256" key="1">
    <source>
        <dbReference type="ARBA" id="ARBA00023123"/>
    </source>
</evidence>
<dbReference type="AlphaFoldDB" id="A0AAV0TES9"/>
<keyword evidence="1 3" id="KW-0518">Myosin</keyword>
<dbReference type="SUPFAM" id="SSF52540">
    <property type="entry name" value="P-loop containing nucleoside triphosphate hydrolases"/>
    <property type="match status" value="1"/>
</dbReference>
<evidence type="ECO:0000259" key="4">
    <source>
        <dbReference type="PROSITE" id="PS51456"/>
    </source>
</evidence>
<dbReference type="GO" id="GO:0016459">
    <property type="term" value="C:myosin complex"/>
    <property type="evidence" value="ECO:0007669"/>
    <property type="project" value="UniProtKB-KW"/>
</dbReference>
<dbReference type="InterPro" id="IPR036961">
    <property type="entry name" value="Kinesin_motor_dom_sf"/>
</dbReference>
<evidence type="ECO:0000313" key="5">
    <source>
        <dbReference type="EMBL" id="CAI5717930.1"/>
    </source>
</evidence>
<organism evidence="5 6">
    <name type="scientific">Peronospora destructor</name>
    <dbReference type="NCBI Taxonomy" id="86335"/>
    <lineage>
        <taxon>Eukaryota</taxon>
        <taxon>Sar</taxon>
        <taxon>Stramenopiles</taxon>
        <taxon>Oomycota</taxon>
        <taxon>Peronosporomycetes</taxon>
        <taxon>Peronosporales</taxon>
        <taxon>Peronosporaceae</taxon>
        <taxon>Peronospora</taxon>
    </lineage>
</organism>
<dbReference type="Gene3D" id="3.40.850.10">
    <property type="entry name" value="Kinesin motor domain"/>
    <property type="match status" value="1"/>
</dbReference>
<protein>
    <recommendedName>
        <fullName evidence="4">Myosin motor domain-containing protein</fullName>
    </recommendedName>
</protein>
<dbReference type="EMBL" id="CANTFM010000311">
    <property type="protein sequence ID" value="CAI5717930.1"/>
    <property type="molecule type" value="Genomic_DNA"/>
</dbReference>
<keyword evidence="3" id="KW-0009">Actin-binding</keyword>
<dbReference type="PROSITE" id="PS51456">
    <property type="entry name" value="MYOSIN_MOTOR"/>
    <property type="match status" value="1"/>
</dbReference>
<proteinExistence type="inferred from homology"/>
<keyword evidence="6" id="KW-1185">Reference proteome</keyword>
<keyword evidence="2" id="KW-0505">Motor protein</keyword>
<sequence>MDKGARVWVADSTDKRVWLAARVLEVDALAVAVEIEDEWPMEPVTYLKHYDLHDDRDDADPAVLQRDVALAYTVSGECTNVLQRNMPREQDQRDLVALPHLHEASILNALRLRYERHAIYTHIGDILISD</sequence>
<dbReference type="GO" id="GO:0005524">
    <property type="term" value="F:ATP binding"/>
    <property type="evidence" value="ECO:0007669"/>
    <property type="project" value="InterPro"/>
</dbReference>